<feature type="repeat" description="TPR" evidence="1">
    <location>
        <begin position="239"/>
        <end position="272"/>
    </location>
</feature>
<protein>
    <submittedName>
        <fullName evidence="3">Uncharacterized protein</fullName>
    </submittedName>
</protein>
<keyword evidence="2" id="KW-0732">Signal</keyword>
<dbReference type="InParanoid" id="H2XXM2"/>
<feature type="repeat" description="TPR" evidence="1">
    <location>
        <begin position="307"/>
        <end position="340"/>
    </location>
</feature>
<feature type="signal peptide" evidence="2">
    <location>
        <begin position="1"/>
        <end position="21"/>
    </location>
</feature>
<dbReference type="PANTHER" id="PTHR44523">
    <property type="entry name" value="TETRATRICOPEPTIDE REPEAT PROTEIN 13"/>
    <property type="match status" value="1"/>
</dbReference>
<dbReference type="EMBL" id="EAAA01000782">
    <property type="status" value="NOT_ANNOTATED_CDS"/>
    <property type="molecule type" value="Genomic_DNA"/>
</dbReference>
<keyword evidence="4" id="KW-1185">Reference proteome</keyword>
<reference evidence="4" key="1">
    <citation type="journal article" date="2002" name="Science">
        <title>The draft genome of Ciona intestinalis: insights into chordate and vertebrate origins.</title>
        <authorList>
            <person name="Dehal P."/>
            <person name="Satou Y."/>
            <person name="Campbell R.K."/>
            <person name="Chapman J."/>
            <person name="Degnan B."/>
            <person name="De Tomaso A."/>
            <person name="Davidson B."/>
            <person name="Di Gregorio A."/>
            <person name="Gelpke M."/>
            <person name="Goodstein D.M."/>
            <person name="Harafuji N."/>
            <person name="Hastings K.E."/>
            <person name="Ho I."/>
            <person name="Hotta K."/>
            <person name="Huang W."/>
            <person name="Kawashima T."/>
            <person name="Lemaire P."/>
            <person name="Martinez D."/>
            <person name="Meinertzhagen I.A."/>
            <person name="Necula S."/>
            <person name="Nonaka M."/>
            <person name="Putnam N."/>
            <person name="Rash S."/>
            <person name="Saiga H."/>
            <person name="Satake M."/>
            <person name="Terry A."/>
            <person name="Yamada L."/>
            <person name="Wang H.G."/>
            <person name="Awazu S."/>
            <person name="Azumi K."/>
            <person name="Boore J."/>
            <person name="Branno M."/>
            <person name="Chin-Bow S."/>
            <person name="DeSantis R."/>
            <person name="Doyle S."/>
            <person name="Francino P."/>
            <person name="Keys D.N."/>
            <person name="Haga S."/>
            <person name="Hayashi H."/>
            <person name="Hino K."/>
            <person name="Imai K.S."/>
            <person name="Inaba K."/>
            <person name="Kano S."/>
            <person name="Kobayashi K."/>
            <person name="Kobayashi M."/>
            <person name="Lee B.I."/>
            <person name="Makabe K.W."/>
            <person name="Manohar C."/>
            <person name="Matassi G."/>
            <person name="Medina M."/>
            <person name="Mochizuki Y."/>
            <person name="Mount S."/>
            <person name="Morishita T."/>
            <person name="Miura S."/>
            <person name="Nakayama A."/>
            <person name="Nishizaka S."/>
            <person name="Nomoto H."/>
            <person name="Ohta F."/>
            <person name="Oishi K."/>
            <person name="Rigoutsos I."/>
            <person name="Sano M."/>
            <person name="Sasaki A."/>
            <person name="Sasakura Y."/>
            <person name="Shoguchi E."/>
            <person name="Shin-i T."/>
            <person name="Spagnuolo A."/>
            <person name="Stainier D."/>
            <person name="Suzuki M.M."/>
            <person name="Tassy O."/>
            <person name="Takatori N."/>
            <person name="Tokuoka M."/>
            <person name="Yagi K."/>
            <person name="Yoshizaki F."/>
            <person name="Wada S."/>
            <person name="Zhang C."/>
            <person name="Hyatt P.D."/>
            <person name="Larimer F."/>
            <person name="Detter C."/>
            <person name="Doggett N."/>
            <person name="Glavina T."/>
            <person name="Hawkins T."/>
            <person name="Richardson P."/>
            <person name="Lucas S."/>
            <person name="Kohara Y."/>
            <person name="Levine M."/>
            <person name="Satoh N."/>
            <person name="Rokhsar D.S."/>
        </authorList>
    </citation>
    <scope>NUCLEOTIDE SEQUENCE [LARGE SCALE GENOMIC DNA]</scope>
</reference>
<dbReference type="OMA" id="YLERAIC"/>
<dbReference type="PANTHER" id="PTHR44523:SF1">
    <property type="entry name" value="TETRATRICOPEPTIDE REPEAT PROTEIN 13"/>
    <property type="match status" value="1"/>
</dbReference>
<evidence type="ECO:0000256" key="2">
    <source>
        <dbReference type="SAM" id="SignalP"/>
    </source>
</evidence>
<dbReference type="PROSITE" id="PS50005">
    <property type="entry name" value="TPR"/>
    <property type="match status" value="4"/>
</dbReference>
<dbReference type="SMART" id="SM00028">
    <property type="entry name" value="TPR"/>
    <property type="match status" value="6"/>
</dbReference>
<reference evidence="3" key="3">
    <citation type="submission" date="2025-08" db="UniProtKB">
        <authorList>
            <consortium name="Ensembl"/>
        </authorList>
    </citation>
    <scope>IDENTIFICATION</scope>
</reference>
<dbReference type="Ensembl" id="ENSCINT00000034797.1">
    <property type="protein sequence ID" value="ENSCINP00000034406.1"/>
    <property type="gene ID" value="ENSCING00000023705.1"/>
</dbReference>
<dbReference type="InterPro" id="IPR011990">
    <property type="entry name" value="TPR-like_helical_dom_sf"/>
</dbReference>
<sequence>MLQYITCTGLMQIILLRLVHGGIAAAAACKSGMPNQNVKSIDAIVPSAICLPDECIPGKKCEPDQFDAQKIERLAEDFLTQHFLPLLCKDPVDNKKLGIGLVYIKSSYPEVAVSFFNDLLLNSPVDTNTCAAFYFMRGIAFNQLGLDGEENSQNSISDFTQALELAERKDQLKIYETRAEVYSKLNDHYHAYKDYSEAINILPSFRLYLERAICLVFMEKYIEAYEDLKISTRMQPQQPLALHYMATCLFHMRRYPEALESFKAVLALKENDVDILNAIALTYREMGDFDSAFDFIEQSISVNPTSSETYQRKGELLYKRGKVEEALQAFKYCVSLSPTNDICQYMKGVCHATLGQFYSAIKEITKGTTERVVLTADGNYLYPPTIFLREFCRYLHSHLDDNRHEVNPDKDLNASFRENWSKSTRNFLKNYTEQPGLQPHVKDVSAKDFQELPAVTKRLLCQAHQLGRHLYDQGVYEDDGIIGNLRLFTASGLAAIEISQIIQEYWKSPKSYRNKNGEKFTWRDAFDIAIQWIRLYRMEQPVFWVDTPTDFSSPHIHRIALLQNNETLFRYDDYLPTMLKKLSEEIP</sequence>
<feature type="repeat" description="TPR" evidence="1">
    <location>
        <begin position="273"/>
        <end position="306"/>
    </location>
</feature>
<keyword evidence="1" id="KW-0802">TPR repeat</keyword>
<dbReference type="GeneTree" id="ENSGT00940000173770"/>
<dbReference type="FunCoup" id="H2XXM2">
    <property type="interactions" value="2"/>
</dbReference>
<dbReference type="HOGENOM" id="CLU_464552_0_0_1"/>
<proteinExistence type="predicted"/>
<dbReference type="SUPFAM" id="SSF48452">
    <property type="entry name" value="TPR-like"/>
    <property type="match status" value="2"/>
</dbReference>
<dbReference type="Pfam" id="PF13424">
    <property type="entry name" value="TPR_12"/>
    <property type="match status" value="1"/>
</dbReference>
<evidence type="ECO:0000313" key="4">
    <source>
        <dbReference type="Proteomes" id="UP000008144"/>
    </source>
</evidence>
<reference evidence="3" key="2">
    <citation type="journal article" date="2008" name="Genome Biol.">
        <title>Improved genome assembly and evidence-based global gene model set for the chordate Ciona intestinalis: new insight into intron and operon populations.</title>
        <authorList>
            <person name="Satou Y."/>
            <person name="Mineta K."/>
            <person name="Ogasawara M."/>
            <person name="Sasakura Y."/>
            <person name="Shoguchi E."/>
            <person name="Ueno K."/>
            <person name="Yamada L."/>
            <person name="Matsumoto J."/>
            <person name="Wasserscheid J."/>
            <person name="Dewar K."/>
            <person name="Wiley G.B."/>
            <person name="Macmil S.L."/>
            <person name="Roe B.A."/>
            <person name="Zeller R.W."/>
            <person name="Hastings K.E."/>
            <person name="Lemaire P."/>
            <person name="Lindquist E."/>
            <person name="Endo T."/>
            <person name="Hotta K."/>
            <person name="Inaba K."/>
        </authorList>
    </citation>
    <scope>NUCLEOTIDE SEQUENCE [LARGE SCALE GENOMIC DNA]</scope>
    <source>
        <strain evidence="3">wild type</strain>
    </source>
</reference>
<name>H2XXM2_CIOIN</name>
<evidence type="ECO:0000313" key="3">
    <source>
        <dbReference type="Ensembl" id="ENSCINP00000034406.1"/>
    </source>
</evidence>
<dbReference type="InterPro" id="IPR019734">
    <property type="entry name" value="TPR_rpt"/>
</dbReference>
<dbReference type="Pfam" id="PF13181">
    <property type="entry name" value="TPR_8"/>
    <property type="match status" value="1"/>
</dbReference>
<accession>H2XXM2</accession>
<dbReference type="STRING" id="7719.ENSCINP00000034406"/>
<feature type="repeat" description="TPR" evidence="1">
    <location>
        <begin position="172"/>
        <end position="205"/>
    </location>
</feature>
<dbReference type="Proteomes" id="UP000008144">
    <property type="component" value="Chromosome 11"/>
</dbReference>
<dbReference type="AlphaFoldDB" id="H2XXM2"/>
<reference evidence="3" key="4">
    <citation type="submission" date="2025-09" db="UniProtKB">
        <authorList>
            <consortium name="Ensembl"/>
        </authorList>
    </citation>
    <scope>IDENTIFICATION</scope>
</reference>
<dbReference type="Gene3D" id="1.25.40.10">
    <property type="entry name" value="Tetratricopeptide repeat domain"/>
    <property type="match status" value="2"/>
</dbReference>
<feature type="chain" id="PRO_5003578224" evidence="2">
    <location>
        <begin position="22"/>
        <end position="587"/>
    </location>
</feature>
<evidence type="ECO:0000256" key="1">
    <source>
        <dbReference type="PROSITE-ProRule" id="PRU00339"/>
    </source>
</evidence>
<organism evidence="3 4">
    <name type="scientific">Ciona intestinalis</name>
    <name type="common">Transparent sea squirt</name>
    <name type="synonym">Ascidia intestinalis</name>
    <dbReference type="NCBI Taxonomy" id="7719"/>
    <lineage>
        <taxon>Eukaryota</taxon>
        <taxon>Metazoa</taxon>
        <taxon>Chordata</taxon>
        <taxon>Tunicata</taxon>
        <taxon>Ascidiacea</taxon>
        <taxon>Phlebobranchia</taxon>
        <taxon>Cionidae</taxon>
        <taxon>Ciona</taxon>
    </lineage>
</organism>